<evidence type="ECO:0000313" key="2">
    <source>
        <dbReference type="EMBL" id="ORY37825.1"/>
    </source>
</evidence>
<accession>A0A1Y2BUN5</accession>
<name>A0A1Y2BUN5_9FUNG</name>
<sequence length="630" mass="68080">MKSSNTTQHQQQHTLLINCETVLRRKRSSAEERVAALTVANRVVVRTLSSLSDSNNAQFQFQFQLSLVLATLFETVFGRNAVFVRRMLQTDGLVGLALSLARCCVGWLAALDAEQQQADNVKADELSPNSSDPEVCFQIMDIFTQLLSNERGVVSLIENQVLASIVASITKAETCQKRRKPDDPAIPFTPTNQLLSSTILYLQSINASQGRNTTSHHPSPPHDSIPTSTSTPTRNNLSPSQNKLPQTTQTSLLMLASTAFHVLGPTFLFQLSPTPEDYKRATLLIHLTCTDLRVLLDTNNPSNSVTVSHITFITDALTAIVQTESLDFPSDLLISVHHALAETFVAVLAHLVDLYEGWREAGSSGVFGEDKEGGGGVVRAAVEGLGVWLAEDTEASSIAEVKAGLGVLVHCAKSGNGCEDLGGVFMNVTGAGDECVERFLECGGGDLVAGWVLYGSGEERRVGVCCVLNLVVSGIGVGRLVEGGNVRDVSTRLLECLVKDGADLRVKVTENVVVHVMNACCLALFVVRDCVDLSEGLRNEVVACSVQALYHTRSLTSSWEDVKELWFLSVNALSEIVARGKDVRALLGRIDEFIGLVKACGEIAEQAGDFDEAQFDRESVLGFLKAFTSQ</sequence>
<feature type="compositionally biased region" description="Low complexity" evidence="1">
    <location>
        <begin position="212"/>
        <end position="240"/>
    </location>
</feature>
<gene>
    <name evidence="2" type="ORF">BCR33DRAFT_789544</name>
</gene>
<dbReference type="EMBL" id="MCGO01000048">
    <property type="protein sequence ID" value="ORY37825.1"/>
    <property type="molecule type" value="Genomic_DNA"/>
</dbReference>
<proteinExistence type="predicted"/>
<dbReference type="PANTHER" id="PTHR13109:SF7">
    <property type="entry name" value="NEUROCHONDRIN"/>
    <property type="match status" value="1"/>
</dbReference>
<feature type="region of interest" description="Disordered" evidence="1">
    <location>
        <begin position="209"/>
        <end position="244"/>
    </location>
</feature>
<evidence type="ECO:0000256" key="1">
    <source>
        <dbReference type="SAM" id="MobiDB-lite"/>
    </source>
</evidence>
<evidence type="ECO:0000313" key="3">
    <source>
        <dbReference type="Proteomes" id="UP000193642"/>
    </source>
</evidence>
<organism evidence="2 3">
    <name type="scientific">Rhizoclosmatium globosum</name>
    <dbReference type="NCBI Taxonomy" id="329046"/>
    <lineage>
        <taxon>Eukaryota</taxon>
        <taxon>Fungi</taxon>
        <taxon>Fungi incertae sedis</taxon>
        <taxon>Chytridiomycota</taxon>
        <taxon>Chytridiomycota incertae sedis</taxon>
        <taxon>Chytridiomycetes</taxon>
        <taxon>Chytridiales</taxon>
        <taxon>Chytriomycetaceae</taxon>
        <taxon>Rhizoclosmatium</taxon>
    </lineage>
</organism>
<dbReference type="InterPro" id="IPR008709">
    <property type="entry name" value="Neurochondrin"/>
</dbReference>
<comment type="caution">
    <text evidence="2">The sequence shown here is derived from an EMBL/GenBank/DDBJ whole genome shotgun (WGS) entry which is preliminary data.</text>
</comment>
<dbReference type="PANTHER" id="PTHR13109">
    <property type="entry name" value="NEUROCHONDRIN"/>
    <property type="match status" value="1"/>
</dbReference>
<protein>
    <submittedName>
        <fullName evidence="2">Uncharacterized protein</fullName>
    </submittedName>
</protein>
<reference evidence="2 3" key="1">
    <citation type="submission" date="2016-07" db="EMBL/GenBank/DDBJ databases">
        <title>Pervasive Adenine N6-methylation of Active Genes in Fungi.</title>
        <authorList>
            <consortium name="DOE Joint Genome Institute"/>
            <person name="Mondo S.J."/>
            <person name="Dannebaum R.O."/>
            <person name="Kuo R.C."/>
            <person name="Labutti K."/>
            <person name="Haridas S."/>
            <person name="Kuo A."/>
            <person name="Salamov A."/>
            <person name="Ahrendt S.R."/>
            <person name="Lipzen A."/>
            <person name="Sullivan W."/>
            <person name="Andreopoulos W.B."/>
            <person name="Clum A."/>
            <person name="Lindquist E."/>
            <person name="Daum C."/>
            <person name="Ramamoorthy G.K."/>
            <person name="Gryganskyi A."/>
            <person name="Culley D."/>
            <person name="Magnuson J.K."/>
            <person name="James T.Y."/>
            <person name="O'Malley M.A."/>
            <person name="Stajich J.E."/>
            <person name="Spatafora J.W."/>
            <person name="Visel A."/>
            <person name="Grigoriev I.V."/>
        </authorList>
    </citation>
    <scope>NUCLEOTIDE SEQUENCE [LARGE SCALE GENOMIC DNA]</scope>
    <source>
        <strain evidence="2 3">JEL800</strain>
    </source>
</reference>
<dbReference type="OrthoDB" id="8962942at2759"/>
<dbReference type="Proteomes" id="UP000193642">
    <property type="component" value="Unassembled WGS sequence"/>
</dbReference>
<dbReference type="AlphaFoldDB" id="A0A1Y2BUN5"/>
<keyword evidence="3" id="KW-1185">Reference proteome</keyword>
<dbReference type="STRING" id="329046.A0A1Y2BUN5"/>
<dbReference type="Pfam" id="PF05536">
    <property type="entry name" value="Neurochondrin"/>
    <property type="match status" value="1"/>
</dbReference>